<feature type="compositionally biased region" description="Basic and acidic residues" evidence="1">
    <location>
        <begin position="1"/>
        <end position="10"/>
    </location>
</feature>
<comment type="caution">
    <text evidence="2">The sequence shown here is derived from an EMBL/GenBank/DDBJ whole genome shotgun (WGS) entry which is preliminary data.</text>
</comment>
<reference evidence="2" key="1">
    <citation type="submission" date="2020-07" db="EMBL/GenBank/DDBJ databases">
        <title>The High-quality genome of the commercially important snow crab, Chionoecetes opilio.</title>
        <authorList>
            <person name="Jeong J.-H."/>
            <person name="Ryu S."/>
        </authorList>
    </citation>
    <scope>NUCLEOTIDE SEQUENCE</scope>
    <source>
        <strain evidence="2">MADBK_172401_WGS</strain>
        <tissue evidence="2">Digestive gland</tissue>
    </source>
</reference>
<evidence type="ECO:0000313" key="2">
    <source>
        <dbReference type="EMBL" id="KAG0722332.1"/>
    </source>
</evidence>
<accession>A0A8J4Y825</accession>
<dbReference type="Proteomes" id="UP000770661">
    <property type="component" value="Unassembled WGS sequence"/>
</dbReference>
<feature type="region of interest" description="Disordered" evidence="1">
    <location>
        <begin position="1"/>
        <end position="35"/>
    </location>
</feature>
<protein>
    <submittedName>
        <fullName evidence="2">Uncharacterized protein</fullName>
    </submittedName>
</protein>
<evidence type="ECO:0000313" key="3">
    <source>
        <dbReference type="Proteomes" id="UP000770661"/>
    </source>
</evidence>
<name>A0A8J4Y825_CHIOP</name>
<proteinExistence type="predicted"/>
<dbReference type="EMBL" id="JACEEZ010009747">
    <property type="protein sequence ID" value="KAG0722332.1"/>
    <property type="molecule type" value="Genomic_DNA"/>
</dbReference>
<organism evidence="2 3">
    <name type="scientific">Chionoecetes opilio</name>
    <name type="common">Atlantic snow crab</name>
    <name type="synonym">Cancer opilio</name>
    <dbReference type="NCBI Taxonomy" id="41210"/>
    <lineage>
        <taxon>Eukaryota</taxon>
        <taxon>Metazoa</taxon>
        <taxon>Ecdysozoa</taxon>
        <taxon>Arthropoda</taxon>
        <taxon>Crustacea</taxon>
        <taxon>Multicrustacea</taxon>
        <taxon>Malacostraca</taxon>
        <taxon>Eumalacostraca</taxon>
        <taxon>Eucarida</taxon>
        <taxon>Decapoda</taxon>
        <taxon>Pleocyemata</taxon>
        <taxon>Brachyura</taxon>
        <taxon>Eubrachyura</taxon>
        <taxon>Majoidea</taxon>
        <taxon>Majidae</taxon>
        <taxon>Chionoecetes</taxon>
    </lineage>
</organism>
<gene>
    <name evidence="2" type="ORF">GWK47_006087</name>
</gene>
<dbReference type="AlphaFoldDB" id="A0A8J4Y825"/>
<feature type="compositionally biased region" description="Low complexity" evidence="1">
    <location>
        <begin position="56"/>
        <end position="70"/>
    </location>
</feature>
<keyword evidence="3" id="KW-1185">Reference proteome</keyword>
<sequence>MEGGPRDRKVSLGTLYTTATPTPRQRQDPPPPTVHGLDAATIIINDDSHKVFQGHSSCSSRSNSRVIPSRTRLSPATKRALVHPPHSPPLLANTCISSSTTHSVSYMTAAVILSHSMSRKGSFRKHMEITNKTSSPPVAATRCSL</sequence>
<feature type="region of interest" description="Disordered" evidence="1">
    <location>
        <begin position="52"/>
        <end position="71"/>
    </location>
</feature>
<evidence type="ECO:0000256" key="1">
    <source>
        <dbReference type="SAM" id="MobiDB-lite"/>
    </source>
</evidence>